<organism evidence="2 3">
    <name type="scientific">Dyadobacter endophyticus</name>
    <dbReference type="NCBI Taxonomy" id="1749036"/>
    <lineage>
        <taxon>Bacteria</taxon>
        <taxon>Pseudomonadati</taxon>
        <taxon>Bacteroidota</taxon>
        <taxon>Cytophagia</taxon>
        <taxon>Cytophagales</taxon>
        <taxon>Spirosomataceae</taxon>
        <taxon>Dyadobacter</taxon>
    </lineage>
</organism>
<dbReference type="RefSeq" id="WP_188939366.1">
    <property type="nucleotide sequence ID" value="NZ_BMIA01000009.1"/>
</dbReference>
<proteinExistence type="predicted"/>
<dbReference type="Proteomes" id="UP000600214">
    <property type="component" value="Unassembled WGS sequence"/>
</dbReference>
<keyword evidence="1" id="KW-0812">Transmembrane</keyword>
<evidence type="ECO:0000256" key="1">
    <source>
        <dbReference type="SAM" id="Phobius"/>
    </source>
</evidence>
<keyword evidence="1" id="KW-0472">Membrane</keyword>
<reference evidence="3" key="1">
    <citation type="journal article" date="2019" name="Int. J. Syst. Evol. Microbiol.">
        <title>The Global Catalogue of Microorganisms (GCM) 10K type strain sequencing project: providing services to taxonomists for standard genome sequencing and annotation.</title>
        <authorList>
            <consortium name="The Broad Institute Genomics Platform"/>
            <consortium name="The Broad Institute Genome Sequencing Center for Infectious Disease"/>
            <person name="Wu L."/>
            <person name="Ma J."/>
        </authorList>
    </citation>
    <scope>NUCLEOTIDE SEQUENCE [LARGE SCALE GENOMIC DNA]</scope>
    <source>
        <strain evidence="3">CGMCC 1.15288</strain>
    </source>
</reference>
<sequence length="138" mass="15218">MMNLYYTIQEIGFLGVAIGGVASGFRIYQKWGRGEAVIPLIFTWLGGLILAVILNHMIYGLVLAGNAGDYNPISTARMFAKETHSAAITIGLIVAIVAVIHIYHRYTTGDDVTELVYRWVASLFFLFTFGLIIETVLS</sequence>
<keyword evidence="3" id="KW-1185">Reference proteome</keyword>
<evidence type="ECO:0000313" key="2">
    <source>
        <dbReference type="EMBL" id="GGH55767.1"/>
    </source>
</evidence>
<name>A0ABQ1ZBY5_9BACT</name>
<feature type="transmembrane region" description="Helical" evidence="1">
    <location>
        <begin position="115"/>
        <end position="133"/>
    </location>
</feature>
<gene>
    <name evidence="2" type="ORF">GCM10007423_63670</name>
</gene>
<feature type="transmembrane region" description="Helical" evidence="1">
    <location>
        <begin position="84"/>
        <end position="103"/>
    </location>
</feature>
<feature type="transmembrane region" description="Helical" evidence="1">
    <location>
        <begin position="6"/>
        <end position="28"/>
    </location>
</feature>
<keyword evidence="1" id="KW-1133">Transmembrane helix</keyword>
<feature type="transmembrane region" description="Helical" evidence="1">
    <location>
        <begin position="40"/>
        <end position="64"/>
    </location>
</feature>
<accession>A0ABQ1ZBY5</accession>
<evidence type="ECO:0000313" key="3">
    <source>
        <dbReference type="Proteomes" id="UP000600214"/>
    </source>
</evidence>
<dbReference type="EMBL" id="BMIA01000009">
    <property type="protein sequence ID" value="GGH55767.1"/>
    <property type="molecule type" value="Genomic_DNA"/>
</dbReference>
<protein>
    <submittedName>
        <fullName evidence="2">Uncharacterized protein</fullName>
    </submittedName>
</protein>
<comment type="caution">
    <text evidence="2">The sequence shown here is derived from an EMBL/GenBank/DDBJ whole genome shotgun (WGS) entry which is preliminary data.</text>
</comment>